<protein>
    <submittedName>
        <fullName evidence="2">Uncharacterized protein</fullName>
    </submittedName>
</protein>
<organism evidence="2 3">
    <name type="scientific">Bacillus suaedaesalsae</name>
    <dbReference type="NCBI Taxonomy" id="2810349"/>
    <lineage>
        <taxon>Bacteria</taxon>
        <taxon>Bacillati</taxon>
        <taxon>Bacillota</taxon>
        <taxon>Bacilli</taxon>
        <taxon>Bacillales</taxon>
        <taxon>Bacillaceae</taxon>
        <taxon>Bacillus</taxon>
    </lineage>
</organism>
<comment type="caution">
    <text evidence="2">The sequence shown here is derived from an EMBL/GenBank/DDBJ whole genome shotgun (WGS) entry which is preliminary data.</text>
</comment>
<evidence type="ECO:0000256" key="1">
    <source>
        <dbReference type="SAM" id="Coils"/>
    </source>
</evidence>
<feature type="coiled-coil region" evidence="1">
    <location>
        <begin position="95"/>
        <end position="224"/>
    </location>
</feature>
<sequence>MTKESTNKPKGWFKGILSSPVTEEEAIEVIEETIIEEESTEEIEVDTVSTKSVFTKENQDKVSLDLIVALENMLKDRQLILYKNTGLEDSLYSTKESVTRLKQELMKKEQQLQEKISEISLLESKLTDKQMSYDQLLEDYKEYQNTSNSESDNIRTELEKEVRKYNKLTEEATQAQYQAMLKNTELEERIRELEVENQNNQERYEKVHAEKEQLLQTINEFTQRISFSPPTK</sequence>
<dbReference type="Proteomes" id="UP001518925">
    <property type="component" value="Unassembled WGS sequence"/>
</dbReference>
<evidence type="ECO:0000313" key="3">
    <source>
        <dbReference type="Proteomes" id="UP001518925"/>
    </source>
</evidence>
<keyword evidence="1" id="KW-0175">Coiled coil</keyword>
<keyword evidence="3" id="KW-1185">Reference proteome</keyword>
<gene>
    <name evidence="2" type="ORF">JR050_04210</name>
</gene>
<evidence type="ECO:0000313" key="2">
    <source>
        <dbReference type="EMBL" id="MBM6616887.1"/>
    </source>
</evidence>
<dbReference type="Gene3D" id="1.10.287.2610">
    <property type="match status" value="1"/>
</dbReference>
<accession>A0ABS2DEL0</accession>
<name>A0ABS2DEL0_9BACI</name>
<dbReference type="RefSeq" id="WP_204202258.1">
    <property type="nucleotide sequence ID" value="NZ_JAFELM010000016.1"/>
</dbReference>
<dbReference type="EMBL" id="JAFELM010000016">
    <property type="protein sequence ID" value="MBM6616887.1"/>
    <property type="molecule type" value="Genomic_DNA"/>
</dbReference>
<reference evidence="2 3" key="1">
    <citation type="submission" date="2021-02" db="EMBL/GenBank/DDBJ databases">
        <title>Bacillus sp. RD4P76, an endophyte from a halophyte.</title>
        <authorList>
            <person name="Sun J.-Q."/>
        </authorList>
    </citation>
    <scope>NUCLEOTIDE SEQUENCE [LARGE SCALE GENOMIC DNA]</scope>
    <source>
        <strain evidence="2 3">RD4P76</strain>
    </source>
</reference>
<proteinExistence type="predicted"/>